<evidence type="ECO:0000259" key="8">
    <source>
        <dbReference type="PROSITE" id="PS50928"/>
    </source>
</evidence>
<feature type="transmembrane region" description="Helical" evidence="7">
    <location>
        <begin position="202"/>
        <end position="225"/>
    </location>
</feature>
<evidence type="ECO:0000313" key="10">
    <source>
        <dbReference type="Proteomes" id="UP001144471"/>
    </source>
</evidence>
<evidence type="ECO:0000256" key="5">
    <source>
        <dbReference type="ARBA" id="ARBA00022989"/>
    </source>
</evidence>
<dbReference type="Proteomes" id="UP001144471">
    <property type="component" value="Unassembled WGS sequence"/>
</dbReference>
<dbReference type="PANTHER" id="PTHR30151">
    <property type="entry name" value="ALKANE SULFONATE ABC TRANSPORTER-RELATED, MEMBRANE SUBUNIT"/>
    <property type="match status" value="1"/>
</dbReference>
<dbReference type="AlphaFoldDB" id="A0A9W6GMZ2"/>
<keyword evidence="2 7" id="KW-0813">Transport</keyword>
<keyword evidence="10" id="KW-1185">Reference proteome</keyword>
<dbReference type="EMBL" id="BSDY01000010">
    <property type="protein sequence ID" value="GLI56756.1"/>
    <property type="molecule type" value="Genomic_DNA"/>
</dbReference>
<evidence type="ECO:0000313" key="9">
    <source>
        <dbReference type="EMBL" id="GLI56756.1"/>
    </source>
</evidence>
<dbReference type="Pfam" id="PF00528">
    <property type="entry name" value="BPD_transp_1"/>
    <property type="match status" value="1"/>
</dbReference>
<dbReference type="Gene3D" id="1.10.3720.10">
    <property type="entry name" value="MetI-like"/>
    <property type="match status" value="1"/>
</dbReference>
<dbReference type="GO" id="GO:0055085">
    <property type="term" value="P:transmembrane transport"/>
    <property type="evidence" value="ECO:0007669"/>
    <property type="project" value="InterPro"/>
</dbReference>
<dbReference type="InterPro" id="IPR035906">
    <property type="entry name" value="MetI-like_sf"/>
</dbReference>
<comment type="similarity">
    <text evidence="7">Belongs to the binding-protein-dependent transport system permease family.</text>
</comment>
<evidence type="ECO:0000256" key="4">
    <source>
        <dbReference type="ARBA" id="ARBA00022692"/>
    </source>
</evidence>
<comment type="caution">
    <text evidence="9">The sequence shown here is derived from an EMBL/GenBank/DDBJ whole genome shotgun (WGS) entry which is preliminary data.</text>
</comment>
<keyword evidence="6 7" id="KW-0472">Membrane</keyword>
<dbReference type="PROSITE" id="PS50928">
    <property type="entry name" value="ABC_TM1"/>
    <property type="match status" value="1"/>
</dbReference>
<sequence length="241" mass="26868">MPGRISYVILLGVWALLSARVGSLILPSPVEVAGVFKNEILTLGGLMETWETLGRFISSYTISVTSGVLMGVVAFRYRGIRNGIWPVITSLQATPVISWILLALLWFSSGFIPFFVLWVFIFPIITINMYEGLTATDEKLIEMARVYKFSRRDTFSKIYFPSALPYLRAGMKISANSALKVLVTAEIVGRLPEGMGSSMNNAWLNIDTASLLAWTIYLVLLTNIVEDSISTAMSKTFRRYL</sequence>
<dbReference type="GO" id="GO:0005886">
    <property type="term" value="C:plasma membrane"/>
    <property type="evidence" value="ECO:0007669"/>
    <property type="project" value="UniProtKB-SubCell"/>
</dbReference>
<evidence type="ECO:0000256" key="6">
    <source>
        <dbReference type="ARBA" id="ARBA00023136"/>
    </source>
</evidence>
<dbReference type="InterPro" id="IPR000515">
    <property type="entry name" value="MetI-like"/>
</dbReference>
<organism evidence="9 10">
    <name type="scientific">Propionigenium maris DSM 9537</name>
    <dbReference type="NCBI Taxonomy" id="1123000"/>
    <lineage>
        <taxon>Bacteria</taxon>
        <taxon>Fusobacteriati</taxon>
        <taxon>Fusobacteriota</taxon>
        <taxon>Fusobacteriia</taxon>
        <taxon>Fusobacteriales</taxon>
        <taxon>Fusobacteriaceae</taxon>
        <taxon>Propionigenium</taxon>
    </lineage>
</organism>
<feature type="transmembrane region" description="Helical" evidence="7">
    <location>
        <begin position="96"/>
        <end position="125"/>
    </location>
</feature>
<comment type="subcellular location">
    <subcellularLocation>
        <location evidence="1 7">Cell membrane</location>
        <topology evidence="1 7">Multi-pass membrane protein</topology>
    </subcellularLocation>
</comment>
<gene>
    <name evidence="9" type="ORF">PM10SUCC1_22700</name>
</gene>
<dbReference type="RefSeq" id="WP_281836098.1">
    <property type="nucleotide sequence ID" value="NZ_BSDY01000010.1"/>
</dbReference>
<proteinExistence type="inferred from homology"/>
<evidence type="ECO:0000256" key="2">
    <source>
        <dbReference type="ARBA" id="ARBA00022448"/>
    </source>
</evidence>
<feature type="transmembrane region" description="Helical" evidence="7">
    <location>
        <begin position="56"/>
        <end position="75"/>
    </location>
</feature>
<reference evidence="9" key="1">
    <citation type="submission" date="2022-12" db="EMBL/GenBank/DDBJ databases">
        <title>Reference genome sequencing for broad-spectrum identification of bacterial and archaeal isolates by mass spectrometry.</title>
        <authorList>
            <person name="Sekiguchi Y."/>
            <person name="Tourlousse D.M."/>
        </authorList>
    </citation>
    <scope>NUCLEOTIDE SEQUENCE</scope>
    <source>
        <strain evidence="9">10succ1</strain>
    </source>
</reference>
<dbReference type="CDD" id="cd06261">
    <property type="entry name" value="TM_PBP2"/>
    <property type="match status" value="1"/>
</dbReference>
<dbReference type="PANTHER" id="PTHR30151:SF0">
    <property type="entry name" value="ABC TRANSPORTER PERMEASE PROTEIN MJ0413-RELATED"/>
    <property type="match status" value="1"/>
</dbReference>
<evidence type="ECO:0000256" key="3">
    <source>
        <dbReference type="ARBA" id="ARBA00022475"/>
    </source>
</evidence>
<keyword evidence="5 7" id="KW-1133">Transmembrane helix</keyword>
<feature type="domain" description="ABC transmembrane type-1" evidence="8">
    <location>
        <begin position="49"/>
        <end position="229"/>
    </location>
</feature>
<protein>
    <submittedName>
        <fullName evidence="9">ABC transporter permease</fullName>
    </submittedName>
</protein>
<evidence type="ECO:0000256" key="1">
    <source>
        <dbReference type="ARBA" id="ARBA00004651"/>
    </source>
</evidence>
<evidence type="ECO:0000256" key="7">
    <source>
        <dbReference type="RuleBase" id="RU363032"/>
    </source>
</evidence>
<accession>A0A9W6GMZ2</accession>
<keyword evidence="4 7" id="KW-0812">Transmembrane</keyword>
<keyword evidence="3" id="KW-1003">Cell membrane</keyword>
<name>A0A9W6GMZ2_9FUSO</name>
<dbReference type="SUPFAM" id="SSF161098">
    <property type="entry name" value="MetI-like"/>
    <property type="match status" value="1"/>
</dbReference>